<dbReference type="EMBL" id="JAJNCT010000005">
    <property type="protein sequence ID" value="MCD2164426.1"/>
    <property type="molecule type" value="Genomic_DNA"/>
</dbReference>
<evidence type="ECO:0000313" key="3">
    <source>
        <dbReference type="Proteomes" id="UP001199260"/>
    </source>
</evidence>
<proteinExistence type="predicted"/>
<reference evidence="2 3" key="1">
    <citation type="submission" date="2021-11" db="EMBL/GenBank/DDBJ databases">
        <title>Genome sequence.</title>
        <authorList>
            <person name="Sun Q."/>
        </authorList>
    </citation>
    <scope>NUCLEOTIDE SEQUENCE [LARGE SCALE GENOMIC DNA]</scope>
    <source>
        <strain evidence="2 3">KCTC 12005</strain>
    </source>
</reference>
<evidence type="ECO:0000256" key="1">
    <source>
        <dbReference type="SAM" id="SignalP"/>
    </source>
</evidence>
<dbReference type="Proteomes" id="UP001199260">
    <property type="component" value="Unassembled WGS sequence"/>
</dbReference>
<feature type="signal peptide" evidence="1">
    <location>
        <begin position="1"/>
        <end position="27"/>
    </location>
</feature>
<sequence>MKKPAARHLPALVLATVLGGLAFASSAAPLSFLNQTITASVPAKDVPALRKAVGDVLNNAADKSTTQWTSSHGPRSRQVQMALTPLQTSQTQKANTCRLLNVEASRPTGKLKEEWQFWFCKQPNGTWKASAQ</sequence>
<protein>
    <recommendedName>
        <fullName evidence="4">Surface antigen domain-containing protein</fullName>
    </recommendedName>
</protein>
<keyword evidence="1" id="KW-0732">Signal</keyword>
<dbReference type="RefSeq" id="WP_230771726.1">
    <property type="nucleotide sequence ID" value="NZ_JAJNCT010000005.1"/>
</dbReference>
<evidence type="ECO:0008006" key="4">
    <source>
        <dbReference type="Google" id="ProtNLM"/>
    </source>
</evidence>
<comment type="caution">
    <text evidence="2">The sequence shown here is derived from an EMBL/GenBank/DDBJ whole genome shotgun (WGS) entry which is preliminary data.</text>
</comment>
<name>A0AAW4XSP5_9BURK</name>
<dbReference type="AlphaFoldDB" id="A0AAW4XSP5"/>
<organism evidence="2 3">
    <name type="scientific">Comamonas koreensis</name>
    <dbReference type="NCBI Taxonomy" id="160825"/>
    <lineage>
        <taxon>Bacteria</taxon>
        <taxon>Pseudomonadati</taxon>
        <taxon>Pseudomonadota</taxon>
        <taxon>Betaproteobacteria</taxon>
        <taxon>Burkholderiales</taxon>
        <taxon>Comamonadaceae</taxon>
        <taxon>Comamonas</taxon>
    </lineage>
</organism>
<evidence type="ECO:0000313" key="2">
    <source>
        <dbReference type="EMBL" id="MCD2164426.1"/>
    </source>
</evidence>
<feature type="chain" id="PRO_5043509726" description="Surface antigen domain-containing protein" evidence="1">
    <location>
        <begin position="28"/>
        <end position="132"/>
    </location>
</feature>
<accession>A0AAW4XSP5</accession>
<keyword evidence="3" id="KW-1185">Reference proteome</keyword>
<gene>
    <name evidence="2" type="ORF">LPW39_04685</name>
</gene>